<feature type="compositionally biased region" description="Polar residues" evidence="1">
    <location>
        <begin position="39"/>
        <end position="52"/>
    </location>
</feature>
<feature type="region of interest" description="Disordered" evidence="1">
    <location>
        <begin position="634"/>
        <end position="662"/>
    </location>
</feature>
<dbReference type="Pfam" id="PF12253">
    <property type="entry name" value="CAF1A_dimeriz"/>
    <property type="match status" value="1"/>
</dbReference>
<feature type="region of interest" description="Disordered" evidence="1">
    <location>
        <begin position="1"/>
        <end position="233"/>
    </location>
</feature>
<dbReference type="AlphaFoldDB" id="A0A1E7FKH0"/>
<feature type="compositionally biased region" description="Basic and acidic residues" evidence="1">
    <location>
        <begin position="210"/>
        <end position="221"/>
    </location>
</feature>
<feature type="compositionally biased region" description="Polar residues" evidence="1">
    <location>
        <begin position="75"/>
        <end position="88"/>
    </location>
</feature>
<feature type="compositionally biased region" description="Low complexity" evidence="1">
    <location>
        <begin position="1179"/>
        <end position="1196"/>
    </location>
</feature>
<sequence length="1206" mass="134843">MPSLVSISDRHLSKDGVNQTDVEKKSKIDPSDGPENDVIQESTKTAVVTKSNKNGEELLSVELTQETTGEEIESSHNNVATSSLTSPPNKKRRVTPNDDSASKQDQQKKVNQMTLSSFFFQGDKNKKLTTTSTPPSNSTGNKKTLSSRKHPRTDDDDEDEFSSTRPKEDLSTTIISNGGSNNENENEIEIIDLESDNNDDQENNSEETNFMEKELKTDEKNQPTAVGASTVMDPSITDAASDVSITANTAKAKVTQTTLSTASITNFLTPSAVKKKRSPPTTPATAGKSSINKKITTKKTATSTARKKSPKRQSTTSTKKSVKSELETSSSHFAPTKVISKTLSLEELPEERRTLLQSHNTMKARYLNRASELVTQYRNDGIEEEKDCYDGTLDLLQPVTEESELKLLENNSASAETETETNCKEFPTQILTNMGLLIEGSDLPLSDLVSKVCTELKAAHGTTWSSDAVCAKIKLLSKRKAYFDAAQKSTTKVVDVFEDNDQDRLWRWEITTLDLLNTDFVSKARKARTARKKLSSYQSALLKIIKCLEDAEKQIVDPALPKLDNVIAKISRDEEKVLKFERDAEKQRLADQVKAKKLLELETKRKAKEEALEEKRLKKEEAVEKKKEEILAREEEKRKKEAEKVQKEVQKDEEKKMQEKKKLKQKSSFRSFFAAPKKVVTEQKKAAAVTSIMDTITNQDFDTECFRSKINSSNDVLTLALNQQKRTASAVACRKHRTKKIAVSVYQTVAPQEDDGWNAPSYLEQRTIKIPNKYRFLSFHENHRPAYHGTWSKKSTIVTGRNPFRKDASAFNYEDDSEGEWEEGDDEMGEDVEDDAKNQEEEEAEDADGKVYDFDDGFCVSDERLLDNEEDADEETKALYKKKIEIQQNREREQNIHSNRISIIAPGPGGVPLYIADKECINTERVEGFETNNIVDILSSYQGMALSGDIKLSLDAFPQLHMNEENRVETSTTTEGNVANKDDYTVEEMVKMARFTHHSTLNSKDKLIEELRTAHPTVFSIRAKATRKLDAIAVKQRHPKYTSVCVYWEVKTEILTELGLTDILEKKVEDIVYENATPLKDKLVAPPAGNQESSKSKSSTGGQKRKATKESTPDKTNSTKKKKKKTVKSDGKKVANAKPTTSTPKSVPQSNAKKDSPKKKKANEDASVGMKNLMAQFIKKSPSPKTSTATTTTTAPKDTEGAPSAQ</sequence>
<dbReference type="KEGG" id="fcy:FRACYDRAFT_260502"/>
<feature type="region of interest" description="Disordered" evidence="1">
    <location>
        <begin position="271"/>
        <end position="333"/>
    </location>
</feature>
<keyword evidence="4" id="KW-1185">Reference proteome</keyword>
<evidence type="ECO:0000259" key="2">
    <source>
        <dbReference type="Pfam" id="PF12253"/>
    </source>
</evidence>
<feature type="compositionally biased region" description="Low complexity" evidence="1">
    <location>
        <begin position="288"/>
        <end position="304"/>
    </location>
</feature>
<dbReference type="OrthoDB" id="79480at2759"/>
<organism evidence="3 4">
    <name type="scientific">Fragilariopsis cylindrus CCMP1102</name>
    <dbReference type="NCBI Taxonomy" id="635003"/>
    <lineage>
        <taxon>Eukaryota</taxon>
        <taxon>Sar</taxon>
        <taxon>Stramenopiles</taxon>
        <taxon>Ochrophyta</taxon>
        <taxon>Bacillariophyta</taxon>
        <taxon>Bacillariophyceae</taxon>
        <taxon>Bacillariophycidae</taxon>
        <taxon>Bacillariales</taxon>
        <taxon>Bacillariaceae</taxon>
        <taxon>Fragilariopsis</taxon>
    </lineage>
</organism>
<evidence type="ECO:0000256" key="1">
    <source>
        <dbReference type="SAM" id="MobiDB-lite"/>
    </source>
</evidence>
<dbReference type="EMBL" id="KV784356">
    <property type="protein sequence ID" value="OEU18668.1"/>
    <property type="molecule type" value="Genomic_DNA"/>
</dbReference>
<accession>A0A1E7FKH0</accession>
<feature type="compositionally biased region" description="Polar residues" evidence="1">
    <location>
        <begin position="109"/>
        <end position="119"/>
    </location>
</feature>
<protein>
    <recommendedName>
        <fullName evidence="2">Chromatin assembly factor 1 subunit A dimerization domain-containing protein</fullName>
    </recommendedName>
</protein>
<feature type="compositionally biased region" description="Low complexity" evidence="1">
    <location>
        <begin position="174"/>
        <end position="183"/>
    </location>
</feature>
<feature type="region of interest" description="Disordered" evidence="1">
    <location>
        <begin position="1082"/>
        <end position="1206"/>
    </location>
</feature>
<dbReference type="InterPro" id="IPR022043">
    <property type="entry name" value="CAF1A_DD"/>
</dbReference>
<dbReference type="Proteomes" id="UP000095751">
    <property type="component" value="Unassembled WGS sequence"/>
</dbReference>
<dbReference type="InParanoid" id="A0A1E7FKH0"/>
<feature type="compositionally biased region" description="Polar residues" evidence="1">
    <location>
        <begin position="1138"/>
        <end position="1151"/>
    </location>
</feature>
<evidence type="ECO:0000313" key="3">
    <source>
        <dbReference type="EMBL" id="OEU18668.1"/>
    </source>
</evidence>
<feature type="compositionally biased region" description="Acidic residues" evidence="1">
    <location>
        <begin position="813"/>
        <end position="846"/>
    </location>
</feature>
<dbReference type="PANTHER" id="PTHR13275">
    <property type="entry name" value="YL-1 PROTEIN TRANSCRIPTION FACTOR-LIKE 1"/>
    <property type="match status" value="1"/>
</dbReference>
<dbReference type="PANTHER" id="PTHR13275:SF4">
    <property type="entry name" value="VACUOLAR PROTEIN SORTING-ASSOCIATED PROTEIN 72 HOMOLOG"/>
    <property type="match status" value="1"/>
</dbReference>
<feature type="compositionally biased region" description="Low complexity" evidence="1">
    <location>
        <begin position="128"/>
        <end position="142"/>
    </location>
</feature>
<feature type="compositionally biased region" description="Basic and acidic residues" evidence="1">
    <location>
        <begin position="21"/>
        <end position="30"/>
    </location>
</feature>
<evidence type="ECO:0000313" key="4">
    <source>
        <dbReference type="Proteomes" id="UP000095751"/>
    </source>
</evidence>
<name>A0A1E7FKH0_9STRA</name>
<feature type="domain" description="Chromatin assembly factor 1 subunit A dimerization" evidence="2">
    <location>
        <begin position="775"/>
        <end position="847"/>
    </location>
</feature>
<reference evidence="3 4" key="1">
    <citation type="submission" date="2016-09" db="EMBL/GenBank/DDBJ databases">
        <title>Extensive genetic diversity and differential bi-allelic expression allows diatom success in the polar Southern Ocean.</title>
        <authorList>
            <consortium name="DOE Joint Genome Institute"/>
            <person name="Mock T."/>
            <person name="Otillar R.P."/>
            <person name="Strauss J."/>
            <person name="Dupont C."/>
            <person name="Frickenhaus S."/>
            <person name="Maumus F."/>
            <person name="Mcmullan M."/>
            <person name="Sanges R."/>
            <person name="Schmutz J."/>
            <person name="Toseland A."/>
            <person name="Valas R."/>
            <person name="Veluchamy A."/>
            <person name="Ward B.J."/>
            <person name="Allen A."/>
            <person name="Barry K."/>
            <person name="Falciatore A."/>
            <person name="Ferrante M."/>
            <person name="Fortunato A.E."/>
            <person name="Gloeckner G."/>
            <person name="Gruber A."/>
            <person name="Hipkin R."/>
            <person name="Janech M."/>
            <person name="Kroth P."/>
            <person name="Leese F."/>
            <person name="Lindquist E."/>
            <person name="Lyon B.R."/>
            <person name="Martin J."/>
            <person name="Mayer C."/>
            <person name="Parker M."/>
            <person name="Quesneville H."/>
            <person name="Raymond J."/>
            <person name="Uhlig C."/>
            <person name="Valentin K.U."/>
            <person name="Worden A.Z."/>
            <person name="Armbrust E.V."/>
            <person name="Bowler C."/>
            <person name="Green B."/>
            <person name="Moulton V."/>
            <person name="Van Oosterhout C."/>
            <person name="Grigoriev I."/>
        </authorList>
    </citation>
    <scope>NUCLEOTIDE SEQUENCE [LARGE SCALE GENOMIC DNA]</scope>
    <source>
        <strain evidence="3 4">CCMP1102</strain>
    </source>
</reference>
<proteinExistence type="predicted"/>
<feature type="region of interest" description="Disordered" evidence="1">
    <location>
        <begin position="808"/>
        <end position="854"/>
    </location>
</feature>
<dbReference type="GO" id="GO:0005634">
    <property type="term" value="C:nucleus"/>
    <property type="evidence" value="ECO:0007669"/>
    <property type="project" value="TreeGrafter"/>
</dbReference>
<feature type="compositionally biased region" description="Basic and acidic residues" evidence="1">
    <location>
        <begin position="634"/>
        <end position="657"/>
    </location>
</feature>
<feature type="compositionally biased region" description="Acidic residues" evidence="1">
    <location>
        <begin position="184"/>
        <end position="205"/>
    </location>
</feature>
<gene>
    <name evidence="3" type="ORF">FRACYDRAFT_260502</name>
</gene>